<evidence type="ECO:0000313" key="4">
    <source>
        <dbReference type="EMBL" id="AWI53317.1"/>
    </source>
</evidence>
<evidence type="ECO:0000313" key="5">
    <source>
        <dbReference type="Proteomes" id="UP000244892"/>
    </source>
</evidence>
<dbReference type="InterPro" id="IPR013360">
    <property type="entry name" value="Pilus_4_PilW"/>
</dbReference>
<dbReference type="PANTHER" id="PTHR12558">
    <property type="entry name" value="CELL DIVISION CYCLE 16,23,27"/>
    <property type="match status" value="1"/>
</dbReference>
<sequence length="279" mass="30706">MRNVSVSGTQWCRWLGLVAALLLTACATGGAPSSRPAAPSAATRGDIMTASDETESRKRARIRLELAATYFNQGQYTTALDEVKQGLSIDPTLTAGYEMRALIYAAMGDNTRAQQGFREALALDERNGSVLHNYGWYLCQQRQYAAADALFERAANLPQSIATSKTLLARGVCQVAAGLYPEAEKTLTRSLELDSSNPATSFNLASVLYRRGELERARFHIRRVNAIPDQVTSESLWLAIRIEHRLGNASTRDELASQLRSRFPSARETTALELGRFDD</sequence>
<keyword evidence="1" id="KW-0802">TPR repeat</keyword>
<feature type="repeat" description="TPR" evidence="1">
    <location>
        <begin position="94"/>
        <end position="127"/>
    </location>
</feature>
<feature type="repeat" description="TPR" evidence="1">
    <location>
        <begin position="60"/>
        <end position="93"/>
    </location>
</feature>
<name>A0A2U8FR26_9BURK</name>
<proteinExistence type="predicted"/>
<reference evidence="4 5" key="1">
    <citation type="submission" date="2018-05" db="EMBL/GenBank/DDBJ databases">
        <title>complete genome sequence of Aquabacterium olei NBRC 110486.</title>
        <authorList>
            <person name="Tang B."/>
            <person name="Chang J."/>
            <person name="Zhang L."/>
            <person name="Yang H."/>
        </authorList>
    </citation>
    <scope>NUCLEOTIDE SEQUENCE [LARGE SCALE GENOMIC DNA]</scope>
    <source>
        <strain evidence="4 5">NBRC 110486</strain>
    </source>
</reference>
<feature type="region of interest" description="Disordered" evidence="2">
    <location>
        <begin position="30"/>
        <end position="54"/>
    </location>
</feature>
<dbReference type="PANTHER" id="PTHR12558:SF13">
    <property type="entry name" value="CELL DIVISION CYCLE PROTEIN 27 HOMOLOG"/>
    <property type="match status" value="1"/>
</dbReference>
<dbReference type="InterPro" id="IPR019734">
    <property type="entry name" value="TPR_rpt"/>
</dbReference>
<dbReference type="InterPro" id="IPR011990">
    <property type="entry name" value="TPR-like_helical_dom_sf"/>
</dbReference>
<feature type="signal peptide" evidence="3">
    <location>
        <begin position="1"/>
        <end position="30"/>
    </location>
</feature>
<dbReference type="EMBL" id="CP029210">
    <property type="protein sequence ID" value="AWI53317.1"/>
    <property type="molecule type" value="Genomic_DNA"/>
</dbReference>
<keyword evidence="5" id="KW-1185">Reference proteome</keyword>
<dbReference type="NCBIfam" id="TIGR02521">
    <property type="entry name" value="type_IV_pilW"/>
    <property type="match status" value="1"/>
</dbReference>
<protein>
    <submittedName>
        <fullName evidence="4">Type IV pilus biogenesis/stability protein PilW</fullName>
    </submittedName>
</protein>
<dbReference type="PROSITE" id="PS51257">
    <property type="entry name" value="PROKAR_LIPOPROTEIN"/>
    <property type="match status" value="1"/>
</dbReference>
<dbReference type="PROSITE" id="PS50005">
    <property type="entry name" value="TPR"/>
    <property type="match status" value="2"/>
</dbReference>
<dbReference type="SUPFAM" id="SSF48452">
    <property type="entry name" value="TPR-like"/>
    <property type="match status" value="1"/>
</dbReference>
<dbReference type="KEGG" id="aon:DEH84_07655"/>
<keyword evidence="3" id="KW-0732">Signal</keyword>
<dbReference type="Gene3D" id="1.25.40.10">
    <property type="entry name" value="Tetratricopeptide repeat domain"/>
    <property type="match status" value="1"/>
</dbReference>
<evidence type="ECO:0000256" key="2">
    <source>
        <dbReference type="SAM" id="MobiDB-lite"/>
    </source>
</evidence>
<dbReference type="OrthoDB" id="9814042at2"/>
<dbReference type="Proteomes" id="UP000244892">
    <property type="component" value="Chromosome"/>
</dbReference>
<dbReference type="AlphaFoldDB" id="A0A2U8FR26"/>
<feature type="compositionally biased region" description="Low complexity" evidence="2">
    <location>
        <begin position="30"/>
        <end position="45"/>
    </location>
</feature>
<dbReference type="Pfam" id="PF13432">
    <property type="entry name" value="TPR_16"/>
    <property type="match status" value="2"/>
</dbReference>
<evidence type="ECO:0000256" key="3">
    <source>
        <dbReference type="SAM" id="SignalP"/>
    </source>
</evidence>
<gene>
    <name evidence="4" type="ORF">DEH84_07655</name>
</gene>
<dbReference type="SMART" id="SM00028">
    <property type="entry name" value="TPR"/>
    <property type="match status" value="5"/>
</dbReference>
<evidence type="ECO:0000256" key="1">
    <source>
        <dbReference type="PROSITE-ProRule" id="PRU00339"/>
    </source>
</evidence>
<feature type="chain" id="PRO_5015949322" evidence="3">
    <location>
        <begin position="31"/>
        <end position="279"/>
    </location>
</feature>
<organism evidence="4 5">
    <name type="scientific">Aquabacterium olei</name>
    <dbReference type="NCBI Taxonomy" id="1296669"/>
    <lineage>
        <taxon>Bacteria</taxon>
        <taxon>Pseudomonadati</taxon>
        <taxon>Pseudomonadota</taxon>
        <taxon>Betaproteobacteria</taxon>
        <taxon>Burkholderiales</taxon>
        <taxon>Aquabacterium</taxon>
    </lineage>
</organism>
<dbReference type="Pfam" id="PF13181">
    <property type="entry name" value="TPR_8"/>
    <property type="match status" value="1"/>
</dbReference>
<accession>A0A2U8FR26</accession>